<feature type="compositionally biased region" description="Basic and acidic residues" evidence="2">
    <location>
        <begin position="382"/>
        <end position="416"/>
    </location>
</feature>
<comment type="caution">
    <text evidence="3">The sequence shown here is derived from an EMBL/GenBank/DDBJ whole genome shotgun (WGS) entry which is preliminary data.</text>
</comment>
<keyword evidence="1" id="KW-0175">Coiled coil</keyword>
<accession>A0A8S9KRL0</accession>
<dbReference type="AlphaFoldDB" id="A0A8S9KRL0"/>
<evidence type="ECO:0000313" key="4">
    <source>
        <dbReference type="Proteomes" id="UP000712281"/>
    </source>
</evidence>
<evidence type="ECO:0000313" key="3">
    <source>
        <dbReference type="EMBL" id="KAF2595953.1"/>
    </source>
</evidence>
<organism evidence="3 4">
    <name type="scientific">Brassica cretica</name>
    <name type="common">Mustard</name>
    <dbReference type="NCBI Taxonomy" id="69181"/>
    <lineage>
        <taxon>Eukaryota</taxon>
        <taxon>Viridiplantae</taxon>
        <taxon>Streptophyta</taxon>
        <taxon>Embryophyta</taxon>
        <taxon>Tracheophyta</taxon>
        <taxon>Spermatophyta</taxon>
        <taxon>Magnoliopsida</taxon>
        <taxon>eudicotyledons</taxon>
        <taxon>Gunneridae</taxon>
        <taxon>Pentapetalae</taxon>
        <taxon>rosids</taxon>
        <taxon>malvids</taxon>
        <taxon>Brassicales</taxon>
        <taxon>Brassicaceae</taxon>
        <taxon>Brassiceae</taxon>
        <taxon>Brassica</taxon>
    </lineage>
</organism>
<evidence type="ECO:0000256" key="1">
    <source>
        <dbReference type="SAM" id="Coils"/>
    </source>
</evidence>
<dbReference type="EMBL" id="QGKW02000717">
    <property type="protein sequence ID" value="KAF2595953.1"/>
    <property type="molecule type" value="Genomic_DNA"/>
</dbReference>
<feature type="coiled-coil region" evidence="1">
    <location>
        <begin position="135"/>
        <end position="208"/>
    </location>
</feature>
<protein>
    <submittedName>
        <fullName evidence="3">Uncharacterized protein</fullName>
    </submittedName>
</protein>
<name>A0A8S9KRL0_BRACR</name>
<dbReference type="Proteomes" id="UP000712281">
    <property type="component" value="Unassembled WGS sequence"/>
</dbReference>
<reference evidence="3" key="1">
    <citation type="submission" date="2019-12" db="EMBL/GenBank/DDBJ databases">
        <title>Genome sequencing and annotation of Brassica cretica.</title>
        <authorList>
            <person name="Studholme D.J."/>
            <person name="Sarris P.F."/>
        </authorList>
    </citation>
    <scope>NUCLEOTIDE SEQUENCE</scope>
    <source>
        <strain evidence="3">PFS-001/15</strain>
        <tissue evidence="3">Leaf</tissue>
    </source>
</reference>
<evidence type="ECO:0000256" key="2">
    <source>
        <dbReference type="SAM" id="MobiDB-lite"/>
    </source>
</evidence>
<sequence>MFLNRVQFSYDEKTPLIFNPLQCTELTRQIRGGTMELPQIGDLNFKDEYVDAAFTRARVTALSFYPFLLIERVGRATSNNLYFIVLQSDGSMNFLVEKYDSTLKQTMIQLGSSEKLAQARLKAIKRVRAEHKKANEKTAKEKEVLRVKFEELEGKLKSDRVAKKELSREKARLDQATATLEKEKAKLLEERDAAVEKLIKERQRLKDSRDLEVTREKERFQAAMTDKANRCFGRVYDYFTRLDAFGKAKNLYGQASGTRKCLEMIKDSGTEIPQEMIDVFAEQEKLHEAAATKLHVNPLSDSDLTLFPLVLLSHFVEDRFQAPFDPYGSNTDLIGPEMASQLITSREITEEPSEEPMVDITLAPTEHAEVPGKDILEECPEKDNLEESPEKDNPETDGILVREEGTENAGTEDRVLVSDTSSEEREDEEEEGDQAEKTSLPKPNEEETDSEIEKKASQASRLLMRTFSFLFLLKWRARLLP</sequence>
<feature type="compositionally biased region" description="Acidic residues" evidence="2">
    <location>
        <begin position="424"/>
        <end position="433"/>
    </location>
</feature>
<feature type="region of interest" description="Disordered" evidence="2">
    <location>
        <begin position="382"/>
        <end position="458"/>
    </location>
</feature>
<gene>
    <name evidence="3" type="ORF">F2Q68_00010861</name>
</gene>
<proteinExistence type="predicted"/>